<feature type="compositionally biased region" description="Polar residues" evidence="1">
    <location>
        <begin position="507"/>
        <end position="520"/>
    </location>
</feature>
<organism evidence="2 3">
    <name type="scientific">Oculimacula yallundae</name>
    <dbReference type="NCBI Taxonomy" id="86028"/>
    <lineage>
        <taxon>Eukaryota</taxon>
        <taxon>Fungi</taxon>
        <taxon>Dikarya</taxon>
        <taxon>Ascomycota</taxon>
        <taxon>Pezizomycotina</taxon>
        <taxon>Leotiomycetes</taxon>
        <taxon>Helotiales</taxon>
        <taxon>Ploettnerulaceae</taxon>
        <taxon>Oculimacula</taxon>
    </lineage>
</organism>
<proteinExistence type="predicted"/>
<evidence type="ECO:0000256" key="1">
    <source>
        <dbReference type="SAM" id="MobiDB-lite"/>
    </source>
</evidence>
<feature type="compositionally biased region" description="Polar residues" evidence="1">
    <location>
        <begin position="42"/>
        <end position="54"/>
    </location>
</feature>
<feature type="compositionally biased region" description="Basic and acidic residues" evidence="1">
    <location>
        <begin position="91"/>
        <end position="102"/>
    </location>
</feature>
<feature type="compositionally biased region" description="Polar residues" evidence="1">
    <location>
        <begin position="384"/>
        <end position="396"/>
    </location>
</feature>
<dbReference type="EMBL" id="JAZHXI010000016">
    <property type="protein sequence ID" value="KAL2062801.1"/>
    <property type="molecule type" value="Genomic_DNA"/>
</dbReference>
<sequence>MSSSPPTSVPTITSIGASPTPPEKPMQSPSEYFSMISHSPGPGQSSGNNITSPVALSRSSTSLLTPPISETHSKHERAGYFSSMHGGLPPKNDRKPSPDHRSTPTPSPGPSSGGSFYSSDTGRSPCSYSSGEYLSPPQFQGDDDKPPYISRRRSSNSLSMMKKKLRRADTIPNDRGIKVKRRYRRHGCRHHKIQKGSCQDSSNWEEPSCQIAPTATKGNKLLCRGHTGHKVPKNTRFGNTDTFGRLISSSMPGPAPPLITRRWSSVEMGAHQISLKSILPAFPLHGFSKDQRSTDENLGDQTVSNNLHDRHRSSTFTRGAVDNDIVQVVRERLTFRKIATTTAENRIIPPLSITVRRASGESGISGVAREPIDQDPRSDGGSGTETPHANAHNQMQGGMPSDAYLITNKDIEAITILIAGNLRQNLQSNMFMHASSMAQARHETRNFNAFSTGYSETPSTINRTSDTELRLSAVTQGPIQSDYLQVGGLKQPRRKSGSGASVHEVIWNNSRNSTRSFESSASEHEDDKHYDTSSEPGSSTENLSGNNTRKEAVDKGDAFDPNNARESINEWSWKLPQNDSMMPVASSDSESTDVTPRTQPDRAKNDHY</sequence>
<feature type="region of interest" description="Disordered" evidence="1">
    <location>
        <begin position="484"/>
        <end position="608"/>
    </location>
</feature>
<feature type="region of interest" description="Disordered" evidence="1">
    <location>
        <begin position="289"/>
        <end position="311"/>
    </location>
</feature>
<gene>
    <name evidence="2" type="ORF">VTL71DRAFT_5873</name>
</gene>
<reference evidence="2 3" key="1">
    <citation type="journal article" date="2024" name="Commun. Biol.">
        <title>Comparative genomic analysis of thermophilic fungi reveals convergent evolutionary adaptations and gene losses.</title>
        <authorList>
            <person name="Steindorff A.S."/>
            <person name="Aguilar-Pontes M.V."/>
            <person name="Robinson A.J."/>
            <person name="Andreopoulos B."/>
            <person name="LaButti K."/>
            <person name="Kuo A."/>
            <person name="Mondo S."/>
            <person name="Riley R."/>
            <person name="Otillar R."/>
            <person name="Haridas S."/>
            <person name="Lipzen A."/>
            <person name="Grimwood J."/>
            <person name="Schmutz J."/>
            <person name="Clum A."/>
            <person name="Reid I.D."/>
            <person name="Moisan M.C."/>
            <person name="Butler G."/>
            <person name="Nguyen T.T.M."/>
            <person name="Dewar K."/>
            <person name="Conant G."/>
            <person name="Drula E."/>
            <person name="Henrissat B."/>
            <person name="Hansel C."/>
            <person name="Singer S."/>
            <person name="Hutchinson M.I."/>
            <person name="de Vries R.P."/>
            <person name="Natvig D.O."/>
            <person name="Powell A.J."/>
            <person name="Tsang A."/>
            <person name="Grigoriev I.V."/>
        </authorList>
    </citation>
    <scope>NUCLEOTIDE SEQUENCE [LARGE SCALE GENOMIC DNA]</scope>
    <source>
        <strain evidence="2 3">CBS 494.80</strain>
    </source>
</reference>
<feature type="compositionally biased region" description="Low complexity" evidence="1">
    <location>
        <begin position="113"/>
        <end position="122"/>
    </location>
</feature>
<accession>A0ABR4BYR9</accession>
<feature type="region of interest" description="Disordered" evidence="1">
    <location>
        <begin position="362"/>
        <end position="401"/>
    </location>
</feature>
<feature type="compositionally biased region" description="Low complexity" evidence="1">
    <location>
        <begin position="56"/>
        <end position="70"/>
    </location>
</feature>
<evidence type="ECO:0000313" key="2">
    <source>
        <dbReference type="EMBL" id="KAL2062801.1"/>
    </source>
</evidence>
<protein>
    <submittedName>
        <fullName evidence="2">Uncharacterized protein</fullName>
    </submittedName>
</protein>
<feature type="region of interest" description="Disordered" evidence="1">
    <location>
        <begin position="1"/>
        <end position="167"/>
    </location>
</feature>
<feature type="compositionally biased region" description="Basic and acidic residues" evidence="1">
    <location>
        <begin position="521"/>
        <end position="532"/>
    </location>
</feature>
<feature type="compositionally biased region" description="Polar residues" evidence="1">
    <location>
        <begin position="564"/>
        <end position="598"/>
    </location>
</feature>
<feature type="compositionally biased region" description="Basic and acidic residues" evidence="1">
    <location>
        <begin position="599"/>
        <end position="608"/>
    </location>
</feature>
<dbReference type="Proteomes" id="UP001595075">
    <property type="component" value="Unassembled WGS sequence"/>
</dbReference>
<comment type="caution">
    <text evidence="2">The sequence shown here is derived from an EMBL/GenBank/DDBJ whole genome shotgun (WGS) entry which is preliminary data.</text>
</comment>
<evidence type="ECO:0000313" key="3">
    <source>
        <dbReference type="Proteomes" id="UP001595075"/>
    </source>
</evidence>
<feature type="compositionally biased region" description="Low complexity" evidence="1">
    <location>
        <begin position="1"/>
        <end position="15"/>
    </location>
</feature>
<feature type="compositionally biased region" description="Basic and acidic residues" evidence="1">
    <location>
        <begin position="548"/>
        <end position="558"/>
    </location>
</feature>
<keyword evidence="3" id="KW-1185">Reference proteome</keyword>
<feature type="compositionally biased region" description="Polar residues" evidence="1">
    <location>
        <begin position="533"/>
        <end position="547"/>
    </location>
</feature>
<name>A0ABR4BYR9_9HELO</name>